<dbReference type="EMBL" id="QUQM01000008">
    <property type="protein sequence ID" value="KAA8642359.1"/>
    <property type="molecule type" value="Genomic_DNA"/>
</dbReference>
<dbReference type="VEuPathDB" id="FungiDB:EYZ11_006003"/>
<dbReference type="Proteomes" id="UP000308092">
    <property type="component" value="Unassembled WGS sequence"/>
</dbReference>
<name>A0A4S3JMI3_9EURO</name>
<dbReference type="OrthoDB" id="4395797at2759"/>
<sequence>MTVYDAGQQQRMDDFTEKVNNIMDLVLELSLIHNCRIYFLVDYDKGILTFNSVEDRSWPPPDRTLGCLNRPIRRVYSSQEILRRITEEERKELIQLLVYISEVTKGPPAMEASQIQSEEERGQNLDPKALLGSRADSEDYELDIEGGKNLTEIEGDENEQGSGRGDDEIDEGEEADRYKAFMWDGDTTYPHISGTNVQ</sequence>
<dbReference type="GeneID" id="54334004"/>
<evidence type="ECO:0000313" key="3">
    <source>
        <dbReference type="EMBL" id="THC94521.1"/>
    </source>
</evidence>
<dbReference type="EMBL" id="SOSA01000203">
    <property type="protein sequence ID" value="THC94521.1"/>
    <property type="molecule type" value="Genomic_DNA"/>
</dbReference>
<gene>
    <name evidence="2" type="ORF">ATNIH1004_011303</name>
    <name evidence="3" type="ORF">EYZ11_006003</name>
</gene>
<dbReference type="RefSeq" id="XP_033421721.1">
    <property type="nucleotide sequence ID" value="XM_033575866.1"/>
</dbReference>
<reference evidence="3 4" key="1">
    <citation type="submission" date="2019-03" db="EMBL/GenBank/DDBJ databases">
        <title>The genome sequence of a newly discovered highly antifungal drug resistant Aspergillus species, Aspergillus tanneri NIH 1004.</title>
        <authorList>
            <person name="Mounaud S."/>
            <person name="Singh I."/>
            <person name="Joardar V."/>
            <person name="Pakala S."/>
            <person name="Pakala S."/>
            <person name="Venepally P."/>
            <person name="Hoover J."/>
            <person name="Nierman W."/>
            <person name="Chung J."/>
            <person name="Losada L."/>
        </authorList>
    </citation>
    <scope>NUCLEOTIDE SEQUENCE [LARGE SCALE GENOMIC DNA]</scope>
    <source>
        <strain evidence="3 4">NIH1004</strain>
    </source>
</reference>
<proteinExistence type="predicted"/>
<evidence type="ECO:0000313" key="5">
    <source>
        <dbReference type="Proteomes" id="UP000324241"/>
    </source>
</evidence>
<dbReference type="AlphaFoldDB" id="A0A4S3JMI3"/>
<feature type="region of interest" description="Disordered" evidence="1">
    <location>
        <begin position="108"/>
        <end position="198"/>
    </location>
</feature>
<evidence type="ECO:0000313" key="4">
    <source>
        <dbReference type="Proteomes" id="UP000308092"/>
    </source>
</evidence>
<keyword evidence="4" id="KW-1185">Reference proteome</keyword>
<protein>
    <submittedName>
        <fullName evidence="3">Uncharacterized protein</fullName>
    </submittedName>
</protein>
<accession>A0A4S3JMI3</accession>
<reference evidence="2 5" key="2">
    <citation type="submission" date="2019-08" db="EMBL/GenBank/DDBJ databases">
        <title>The genome sequence of a newly discovered highly antifungal drug resistant Aspergillus species, Aspergillus tanneri NIH 1004.</title>
        <authorList>
            <person name="Mounaud S."/>
            <person name="Singh I."/>
            <person name="Joardar V."/>
            <person name="Pakala S."/>
            <person name="Pakala S."/>
            <person name="Venepally P."/>
            <person name="Chung J.K."/>
            <person name="Losada L."/>
            <person name="Nierman W.C."/>
        </authorList>
    </citation>
    <scope>NUCLEOTIDE SEQUENCE [LARGE SCALE GENOMIC DNA]</scope>
    <source>
        <strain evidence="2 5">NIH1004</strain>
    </source>
</reference>
<evidence type="ECO:0000256" key="1">
    <source>
        <dbReference type="SAM" id="MobiDB-lite"/>
    </source>
</evidence>
<evidence type="ECO:0000313" key="2">
    <source>
        <dbReference type="EMBL" id="KAA8642359.1"/>
    </source>
</evidence>
<dbReference type="Proteomes" id="UP000324241">
    <property type="component" value="Unassembled WGS sequence"/>
</dbReference>
<organism evidence="3 4">
    <name type="scientific">Aspergillus tanneri</name>
    <dbReference type="NCBI Taxonomy" id="1220188"/>
    <lineage>
        <taxon>Eukaryota</taxon>
        <taxon>Fungi</taxon>
        <taxon>Dikarya</taxon>
        <taxon>Ascomycota</taxon>
        <taxon>Pezizomycotina</taxon>
        <taxon>Eurotiomycetes</taxon>
        <taxon>Eurotiomycetidae</taxon>
        <taxon>Eurotiales</taxon>
        <taxon>Aspergillaceae</taxon>
        <taxon>Aspergillus</taxon>
        <taxon>Aspergillus subgen. Circumdati</taxon>
    </lineage>
</organism>
<comment type="caution">
    <text evidence="3">The sequence shown here is derived from an EMBL/GenBank/DDBJ whole genome shotgun (WGS) entry which is preliminary data.</text>
</comment>